<proteinExistence type="inferred from homology"/>
<protein>
    <recommendedName>
        <fullName evidence="7">Importin N-terminal domain-containing protein</fullName>
    </recommendedName>
</protein>
<dbReference type="GO" id="GO:0006606">
    <property type="term" value="P:protein import into nucleus"/>
    <property type="evidence" value="ECO:0007669"/>
    <property type="project" value="TreeGrafter"/>
</dbReference>
<evidence type="ECO:0008006" key="7">
    <source>
        <dbReference type="Google" id="ProtNLM"/>
    </source>
</evidence>
<dbReference type="HOGENOM" id="CLU_284018_0_0_1"/>
<dbReference type="GeneID" id="13884387"/>
<keyword evidence="4" id="KW-0539">Nucleus</keyword>
<reference evidence="5 6" key="1">
    <citation type="journal article" date="2011" name="Proc. Natl. Acad. Sci. U.S.A.">
        <title>Evolutionary erosion of yeast sex chromosomes by mating-type switching accidents.</title>
        <authorList>
            <person name="Gordon J.L."/>
            <person name="Armisen D."/>
            <person name="Proux-Wera E."/>
            <person name="Oheigeartaigh S.S."/>
            <person name="Byrne K.P."/>
            <person name="Wolfe K.H."/>
        </authorList>
    </citation>
    <scope>NUCLEOTIDE SEQUENCE [LARGE SCALE GENOMIC DNA]</scope>
    <source>
        <strain evidence="6">ATCC 22294 / BCRC 22015 / CBS 2517 / CECT 1963 / NBRC 1671 / NRRL Y-8276</strain>
    </source>
</reference>
<sequence>MSSIDEVVKLIENLYSPNPTVDVNQTQLTLQSLQKSNDGSRLAVELLSVSSNFSPNVKYFGALTLTVQLNTAQENSANWNLLKYNLNYLIQYSALYASNPSHHGSLFITIKKLMSNLSLIFMNINDSENDNEPENLLTSWSNPLDTFVTLLSAYNGSPEQINDDQLVQQAIQHVVPYNDLINFISTSPSFNELLLILAEIIVEDLTKYQSMRHSMSKIHELVHSKLYVTAMALLNFNLINHITNNKMTDVIFNAVSAWINYVSMTRATNNRMDLSELFQNLLNVMLNSNEEVDGFINGEKVISVLGNVFSNDPTLMNFDLRSQVEVIFLGVSRTSDQSDATKNGWMLQYMNHLVTNEMTSALKDLAICIVDFLQVNTLDLCNKLFTNISTVHISITQQYIKVLLQLTNFPLIPVIQEFFSVKMADFWADLADSFINLAPETLSPNASQIAIDIFQQAVNIYLPKVSLLNKQKILDENDISMVHEFDDFRNAVVDLSQSLWNILGNEHLANVLMDGIGNNDVSGTNDLNVFYQIESMGFLLNALLTDMSLGQSPWLVGRLNKNRFFVKNIILQFNTGVFNFHTYLNCDAHPNYNLIKLDFIRTSTNLMATLADYFKSDPTDLSFCIEALFQGLESCTSQNNPNPVQKEYNDKMEVLIIKTITTVCEKCREQLTQYLMHFVGVLNTLTRPDSNVSTFTRGKLTRSIGYIVECMVSQGPEEQAKYIVEILNSIENFINQCLSLSQQNKEQKEYIHNLLSCISELGSSLIHPDEIQNEGLIQRLPEFHNYWLNDPLQCRPKLLSLLDRVLTHPAYGKDSSFIEVSCLILGKTLGLPDDEPHFLKYSMQDIMNFILRHIQSCELTTSLPFFVYLLEKLLIQFKTQLSSGEIDFLFDKIFLQFYSQYIQNDPDLLQTMINFSITVLETSPSLIINSSHWTSFILPTFLRLLPSHEKFTVVAVTKFWSKVINNKKYSQQDLELTRSQILSRGQELTYHTMYGLFHTQRSDINSYTELIRSLVAKFPMETKNWLIITLPQLCDNALAHEKFISKLFVTRGSRAAGNVILNWWLECSSLPSYNN</sequence>
<gene>
    <name evidence="5" type="primary">KAFR0F03230</name>
    <name evidence="5" type="ORF">KAFR_0F03230</name>
</gene>
<dbReference type="STRING" id="1071382.H2AX19"/>
<keyword evidence="3" id="KW-0813">Transport</keyword>
<dbReference type="PANTHER" id="PTHR12363:SF33">
    <property type="entry name" value="IMPORTIN-13"/>
    <property type="match status" value="1"/>
</dbReference>
<comment type="subcellular location">
    <subcellularLocation>
        <location evidence="1">Nucleus</location>
    </subcellularLocation>
</comment>
<organism evidence="5 6">
    <name type="scientific">Kazachstania africana (strain ATCC 22294 / BCRC 22015 / CBS 2517 / CECT 1963 / NBRC 1671 / NRRL Y-8276)</name>
    <name type="common">Yeast</name>
    <name type="synonym">Kluyveromyces africanus</name>
    <dbReference type="NCBI Taxonomy" id="1071382"/>
    <lineage>
        <taxon>Eukaryota</taxon>
        <taxon>Fungi</taxon>
        <taxon>Dikarya</taxon>
        <taxon>Ascomycota</taxon>
        <taxon>Saccharomycotina</taxon>
        <taxon>Saccharomycetes</taxon>
        <taxon>Saccharomycetales</taxon>
        <taxon>Saccharomycetaceae</taxon>
        <taxon>Kazachstania</taxon>
    </lineage>
</organism>
<evidence type="ECO:0000256" key="2">
    <source>
        <dbReference type="ARBA" id="ARBA00007991"/>
    </source>
</evidence>
<dbReference type="KEGG" id="kaf:KAFR_0F03230"/>
<dbReference type="FunCoup" id="H2AX19">
    <property type="interactions" value="264"/>
</dbReference>
<dbReference type="InterPro" id="IPR016024">
    <property type="entry name" value="ARM-type_fold"/>
</dbReference>
<evidence type="ECO:0000256" key="3">
    <source>
        <dbReference type="ARBA" id="ARBA00022448"/>
    </source>
</evidence>
<dbReference type="EMBL" id="HE650826">
    <property type="protein sequence ID" value="CCF58919.1"/>
    <property type="molecule type" value="Genomic_DNA"/>
</dbReference>
<dbReference type="InterPro" id="IPR051345">
    <property type="entry name" value="Importin_beta-like_NTR"/>
</dbReference>
<evidence type="ECO:0000256" key="1">
    <source>
        <dbReference type="ARBA" id="ARBA00004123"/>
    </source>
</evidence>
<evidence type="ECO:0000313" key="6">
    <source>
        <dbReference type="Proteomes" id="UP000005220"/>
    </source>
</evidence>
<dbReference type="Proteomes" id="UP000005220">
    <property type="component" value="Chromosome 6"/>
</dbReference>
<dbReference type="InterPro" id="IPR011989">
    <property type="entry name" value="ARM-like"/>
</dbReference>
<evidence type="ECO:0000256" key="4">
    <source>
        <dbReference type="ARBA" id="ARBA00023242"/>
    </source>
</evidence>
<dbReference type="RefSeq" id="XP_003958054.1">
    <property type="nucleotide sequence ID" value="XM_003958005.1"/>
</dbReference>
<name>H2AX19_KAZAF</name>
<dbReference type="PANTHER" id="PTHR12363">
    <property type="entry name" value="TRANSPORTIN 3 AND IMPORTIN 13"/>
    <property type="match status" value="1"/>
</dbReference>
<dbReference type="OrthoDB" id="2016913at2759"/>
<accession>H2AX19</accession>
<dbReference type="InParanoid" id="H2AX19"/>
<keyword evidence="6" id="KW-1185">Reference proteome</keyword>
<dbReference type="GO" id="GO:0005737">
    <property type="term" value="C:cytoplasm"/>
    <property type="evidence" value="ECO:0007669"/>
    <property type="project" value="TreeGrafter"/>
</dbReference>
<dbReference type="SUPFAM" id="SSF48371">
    <property type="entry name" value="ARM repeat"/>
    <property type="match status" value="1"/>
</dbReference>
<evidence type="ECO:0000313" key="5">
    <source>
        <dbReference type="EMBL" id="CCF58919.1"/>
    </source>
</evidence>
<dbReference type="eggNOG" id="KOG2022">
    <property type="taxonomic scope" value="Eukaryota"/>
</dbReference>
<dbReference type="GO" id="GO:0005634">
    <property type="term" value="C:nucleus"/>
    <property type="evidence" value="ECO:0007669"/>
    <property type="project" value="UniProtKB-SubCell"/>
</dbReference>
<dbReference type="AlphaFoldDB" id="H2AX19"/>
<comment type="similarity">
    <text evidence="2">Belongs to the importin beta family.</text>
</comment>
<dbReference type="Gene3D" id="1.25.10.10">
    <property type="entry name" value="Leucine-rich Repeat Variant"/>
    <property type="match status" value="1"/>
</dbReference>